<dbReference type="Proteomes" id="UP000053732">
    <property type="component" value="Unassembled WGS sequence"/>
</dbReference>
<evidence type="ECO:0000313" key="3">
    <source>
        <dbReference type="Proteomes" id="UP000053732"/>
    </source>
</evidence>
<keyword evidence="3" id="KW-1185">Reference proteome</keyword>
<dbReference type="AlphaFoldDB" id="A0A0G4PU23"/>
<accession>A0A0G4PU23</accession>
<sequence length="139" mass="15890">MGYDSPRTNKPIKEREKRIQVNSSSTSNVLSFSDSTNTVVNIDVLGDGQHIIYMKIDHEAFKVATKTCLGETDTERFTFYVTYTVVQADVNYRKIQQDQAKLDKTFNTITQENLNKPQQSLHEFSKEPGISQETVSDEF</sequence>
<protein>
    <submittedName>
        <fullName evidence="2">Str. FM013</fullName>
    </submittedName>
</protein>
<name>A0A0G4PU23_PENC3</name>
<dbReference type="EMBL" id="HG793171">
    <property type="protein sequence ID" value="CRL29668.1"/>
    <property type="molecule type" value="Genomic_DNA"/>
</dbReference>
<feature type="region of interest" description="Disordered" evidence="1">
    <location>
        <begin position="117"/>
        <end position="139"/>
    </location>
</feature>
<gene>
    <name evidence="2" type="ORF">PCAMFM013_S038g000071</name>
</gene>
<evidence type="ECO:0000256" key="1">
    <source>
        <dbReference type="SAM" id="MobiDB-lite"/>
    </source>
</evidence>
<reference evidence="2 3" key="1">
    <citation type="journal article" date="2014" name="Nat. Commun.">
        <title>Multiple recent horizontal transfers of a large genomic region in cheese making fungi.</title>
        <authorList>
            <person name="Cheeseman K."/>
            <person name="Ropars J."/>
            <person name="Renault P."/>
            <person name="Dupont J."/>
            <person name="Gouzy J."/>
            <person name="Branca A."/>
            <person name="Abraham A.L."/>
            <person name="Ceppi M."/>
            <person name="Conseiller E."/>
            <person name="Debuchy R."/>
            <person name="Malagnac F."/>
            <person name="Goarin A."/>
            <person name="Silar P."/>
            <person name="Lacoste S."/>
            <person name="Sallet E."/>
            <person name="Bensimon A."/>
            <person name="Giraud T."/>
            <person name="Brygoo Y."/>
        </authorList>
    </citation>
    <scope>NUCLEOTIDE SEQUENCE [LARGE SCALE GENOMIC DNA]</scope>
    <source>
        <strain evidence="3">FM 013</strain>
    </source>
</reference>
<evidence type="ECO:0000313" key="2">
    <source>
        <dbReference type="EMBL" id="CRL29668.1"/>
    </source>
</evidence>
<organism evidence="2 3">
    <name type="scientific">Penicillium camemberti (strain FM 013)</name>
    <dbReference type="NCBI Taxonomy" id="1429867"/>
    <lineage>
        <taxon>Eukaryota</taxon>
        <taxon>Fungi</taxon>
        <taxon>Dikarya</taxon>
        <taxon>Ascomycota</taxon>
        <taxon>Pezizomycotina</taxon>
        <taxon>Eurotiomycetes</taxon>
        <taxon>Eurotiomycetidae</taxon>
        <taxon>Eurotiales</taxon>
        <taxon>Aspergillaceae</taxon>
        <taxon>Penicillium</taxon>
    </lineage>
</organism>
<proteinExistence type="predicted"/>